<sequence length="142" mass="15764">MPELPMPAIKRHGKHMFAAIEYAGLLLVLMATVVAAAQEVRSMMHNASVSVTDLLLLFIYLEIVTMSSVYWHTGRLPVRMPLYVAMVALARHMMLDSTKLTSLDILAEAGAILLLGVAVLLVRYGHTRYPYLDENGHSRTIS</sequence>
<dbReference type="InterPro" id="IPR009315">
    <property type="entry name" value="P_starv_induced_PsiE"/>
</dbReference>
<dbReference type="eggNOG" id="COG3223">
    <property type="taxonomic scope" value="Bacteria"/>
</dbReference>
<dbReference type="Pfam" id="PF06146">
    <property type="entry name" value="PsiE"/>
    <property type="match status" value="1"/>
</dbReference>
<reference evidence="9 10" key="1">
    <citation type="journal article" date="2016" name="MBio">
        <title>Lateral Gene Transfer in a Heavy Metal-Contaminated-Groundwater Microbial Community.</title>
        <authorList>
            <person name="Hemme C.L."/>
            <person name="Green S.J."/>
            <person name="Rishishwar L."/>
            <person name="Prakash O."/>
            <person name="Pettenato A."/>
            <person name="Chakraborty R."/>
            <person name="Deutschbauer A.M."/>
            <person name="Van Nostrand J.D."/>
            <person name="Wu L."/>
            <person name="He Z."/>
            <person name="Jordan I.K."/>
            <person name="Hazen T.C."/>
            <person name="Arkin A.P."/>
            <person name="Kostka J.E."/>
            <person name="Zhou J."/>
        </authorList>
    </citation>
    <scope>NUCLEOTIDE SEQUENCE [LARGE SCALE GENOMIC DNA]</scope>
    <source>
        <strain evidence="9 10">FW104-T7</strain>
    </source>
</reference>
<dbReference type="GO" id="GO:0005886">
    <property type="term" value="C:plasma membrane"/>
    <property type="evidence" value="ECO:0007669"/>
    <property type="project" value="UniProtKB-SubCell"/>
</dbReference>
<name>A0A154QFP8_9GAMM</name>
<keyword evidence="5 8" id="KW-0812">Transmembrane</keyword>
<proteinExistence type="inferred from homology"/>
<feature type="transmembrane region" description="Helical" evidence="8">
    <location>
        <begin position="47"/>
        <end position="64"/>
    </location>
</feature>
<dbReference type="AlphaFoldDB" id="A0A154QFP8"/>
<keyword evidence="7 8" id="KW-0472">Membrane</keyword>
<keyword evidence="4" id="KW-1003">Cell membrane</keyword>
<evidence type="ECO:0000256" key="2">
    <source>
        <dbReference type="ARBA" id="ARBA00005632"/>
    </source>
</evidence>
<evidence type="ECO:0000256" key="3">
    <source>
        <dbReference type="ARBA" id="ARBA00021903"/>
    </source>
</evidence>
<accession>A0A154QFP8</accession>
<dbReference type="Proteomes" id="UP000076131">
    <property type="component" value="Unassembled WGS sequence"/>
</dbReference>
<evidence type="ECO:0000256" key="4">
    <source>
        <dbReference type="ARBA" id="ARBA00022475"/>
    </source>
</evidence>
<feature type="transmembrane region" description="Helical" evidence="8">
    <location>
        <begin position="105"/>
        <end position="122"/>
    </location>
</feature>
<protein>
    <recommendedName>
        <fullName evidence="3">Protein PsiE</fullName>
    </recommendedName>
</protein>
<dbReference type="EMBL" id="LVJS01000050">
    <property type="protein sequence ID" value="KZC23119.1"/>
    <property type="molecule type" value="Genomic_DNA"/>
</dbReference>
<organism evidence="9 10">
    <name type="scientific">Rhodanobacter thiooxydans</name>
    <dbReference type="NCBI Taxonomy" id="416169"/>
    <lineage>
        <taxon>Bacteria</taxon>
        <taxon>Pseudomonadati</taxon>
        <taxon>Pseudomonadota</taxon>
        <taxon>Gammaproteobacteria</taxon>
        <taxon>Lysobacterales</taxon>
        <taxon>Rhodanobacteraceae</taxon>
        <taxon>Rhodanobacter</taxon>
    </lineage>
</organism>
<dbReference type="GO" id="GO:0016036">
    <property type="term" value="P:cellular response to phosphate starvation"/>
    <property type="evidence" value="ECO:0007669"/>
    <property type="project" value="InterPro"/>
</dbReference>
<evidence type="ECO:0000313" key="9">
    <source>
        <dbReference type="EMBL" id="KZC23119.1"/>
    </source>
</evidence>
<gene>
    <name evidence="9" type="ORF">RHOFW104T7_15575</name>
</gene>
<comment type="caution">
    <text evidence="9">The sequence shown here is derived from an EMBL/GenBank/DDBJ whole genome shotgun (WGS) entry which is preliminary data.</text>
</comment>
<dbReference type="PANTHER" id="PTHR37819:SF1">
    <property type="entry name" value="PROTEIN PSIE"/>
    <property type="match status" value="1"/>
</dbReference>
<dbReference type="InterPro" id="IPR020948">
    <property type="entry name" value="P_starv_induced_PsiE-like"/>
</dbReference>
<comment type="similarity">
    <text evidence="2">Belongs to the PsiE family.</text>
</comment>
<comment type="subcellular location">
    <subcellularLocation>
        <location evidence="1">Cell inner membrane</location>
        <topology evidence="1">Multi-pass membrane protein</topology>
    </subcellularLocation>
</comment>
<evidence type="ECO:0000256" key="5">
    <source>
        <dbReference type="ARBA" id="ARBA00022692"/>
    </source>
</evidence>
<dbReference type="PIRSF" id="PIRSF029598">
    <property type="entry name" value="PsiE"/>
    <property type="match status" value="1"/>
</dbReference>
<evidence type="ECO:0000313" key="10">
    <source>
        <dbReference type="Proteomes" id="UP000076131"/>
    </source>
</evidence>
<dbReference type="STRING" id="416169.RHOFW104T7_15575"/>
<evidence type="ECO:0000256" key="1">
    <source>
        <dbReference type="ARBA" id="ARBA00004429"/>
    </source>
</evidence>
<evidence type="ECO:0000256" key="7">
    <source>
        <dbReference type="ARBA" id="ARBA00023136"/>
    </source>
</evidence>
<evidence type="ECO:0000256" key="8">
    <source>
        <dbReference type="SAM" id="Phobius"/>
    </source>
</evidence>
<evidence type="ECO:0000256" key="6">
    <source>
        <dbReference type="ARBA" id="ARBA00022989"/>
    </source>
</evidence>
<keyword evidence="6 8" id="KW-1133">Transmembrane helix</keyword>
<dbReference type="PANTHER" id="PTHR37819">
    <property type="entry name" value="PROTEIN PSIE"/>
    <property type="match status" value="1"/>
</dbReference>
<keyword evidence="10" id="KW-1185">Reference proteome</keyword>